<sequence length="435" mass="49068">MLGKLMEKEGNPPTVFLKLYQSAVVLLHKSGAKYPKKILAKYGSVSGYAIEALEMHFRIHSSILKYILKHGENISYSEIQYMEGLVEEMANSPFVLREESKSMTSYTTDAEKIVPHSKLVVVSESSDLTMGSLLPDSVLQALNIETEENQEDSLPSVASSTAPPDDCTTVTTTLSGVQCSVTTTVSPPVETIHNPLRHKADCDAIVDACERALKLCAGRFPLHNKSIYRLAHLYAHYPRKLRLQWSVDLILGSSSPWQQQEHMPGPGLLSDRNKTNVFNGVWRIPIDDIDRPGSFSFHLYRCVSLLIEVTRQLRHTETLLYLHNMLNRNPDHGKRYLRDEDRIQLARRAIVYCRALLNRKLRAIPLPQLLPSPKDHTYHIPFHGPQIVTSSLNQSFVTSSDQSDPIHLHIAEQVFARPLPPDLLTSKTFSSKYLV</sequence>
<reference evidence="3" key="2">
    <citation type="journal article" date="2008" name="Genome Biol.">
        <title>Improved genome assembly and evidence-based global gene model set for the chordate Ciona intestinalis: new insight into intron and operon populations.</title>
        <authorList>
            <person name="Satou Y."/>
            <person name="Mineta K."/>
            <person name="Ogasawara M."/>
            <person name="Sasakura Y."/>
            <person name="Shoguchi E."/>
            <person name="Ueno K."/>
            <person name="Yamada L."/>
            <person name="Matsumoto J."/>
            <person name="Wasserscheid J."/>
            <person name="Dewar K."/>
            <person name="Wiley G.B."/>
            <person name="Macmil S.L."/>
            <person name="Roe B.A."/>
            <person name="Zeller R.W."/>
            <person name="Hastings K.E."/>
            <person name="Lemaire P."/>
            <person name="Lindquist E."/>
            <person name="Endo T."/>
            <person name="Hotta K."/>
            <person name="Inaba K."/>
        </authorList>
    </citation>
    <scope>NUCLEOTIDE SEQUENCE [LARGE SCALE GENOMIC DNA]</scope>
    <source>
        <strain evidence="3">wild type</strain>
    </source>
</reference>
<dbReference type="Proteomes" id="UP000008144">
    <property type="component" value="Chromosome 7"/>
</dbReference>
<reference evidence="3" key="4">
    <citation type="submission" date="2025-09" db="UniProtKB">
        <authorList>
            <consortium name="Ensembl"/>
        </authorList>
    </citation>
    <scope>IDENTIFICATION</scope>
</reference>
<keyword evidence="4" id="KW-1185">Reference proteome</keyword>
<protein>
    <submittedName>
        <fullName evidence="3">Uncharacterized protein</fullName>
    </submittedName>
</protein>
<accession>F6YHW4</accession>
<keyword evidence="2" id="KW-0539">Nucleus</keyword>
<dbReference type="InParanoid" id="F6YHW4"/>
<dbReference type="Ensembl" id="ENSCINT00000022971.2">
    <property type="protein sequence ID" value="ENSCINP00000022725.2"/>
    <property type="gene ID" value="ENSCING00000012068.2"/>
</dbReference>
<dbReference type="HOGENOM" id="CLU_630982_0_0_1"/>
<dbReference type="EMBL" id="EAAA01002336">
    <property type="status" value="NOT_ANNOTATED_CDS"/>
    <property type="molecule type" value="Genomic_DNA"/>
</dbReference>
<reference evidence="4" key="1">
    <citation type="journal article" date="2002" name="Science">
        <title>The draft genome of Ciona intestinalis: insights into chordate and vertebrate origins.</title>
        <authorList>
            <person name="Dehal P."/>
            <person name="Satou Y."/>
            <person name="Campbell R.K."/>
            <person name="Chapman J."/>
            <person name="Degnan B."/>
            <person name="De Tomaso A."/>
            <person name="Davidson B."/>
            <person name="Di Gregorio A."/>
            <person name="Gelpke M."/>
            <person name="Goodstein D.M."/>
            <person name="Harafuji N."/>
            <person name="Hastings K.E."/>
            <person name="Ho I."/>
            <person name="Hotta K."/>
            <person name="Huang W."/>
            <person name="Kawashima T."/>
            <person name="Lemaire P."/>
            <person name="Martinez D."/>
            <person name="Meinertzhagen I.A."/>
            <person name="Necula S."/>
            <person name="Nonaka M."/>
            <person name="Putnam N."/>
            <person name="Rash S."/>
            <person name="Saiga H."/>
            <person name="Satake M."/>
            <person name="Terry A."/>
            <person name="Yamada L."/>
            <person name="Wang H.G."/>
            <person name="Awazu S."/>
            <person name="Azumi K."/>
            <person name="Boore J."/>
            <person name="Branno M."/>
            <person name="Chin-Bow S."/>
            <person name="DeSantis R."/>
            <person name="Doyle S."/>
            <person name="Francino P."/>
            <person name="Keys D.N."/>
            <person name="Haga S."/>
            <person name="Hayashi H."/>
            <person name="Hino K."/>
            <person name="Imai K.S."/>
            <person name="Inaba K."/>
            <person name="Kano S."/>
            <person name="Kobayashi K."/>
            <person name="Kobayashi M."/>
            <person name="Lee B.I."/>
            <person name="Makabe K.W."/>
            <person name="Manohar C."/>
            <person name="Matassi G."/>
            <person name="Medina M."/>
            <person name="Mochizuki Y."/>
            <person name="Mount S."/>
            <person name="Morishita T."/>
            <person name="Miura S."/>
            <person name="Nakayama A."/>
            <person name="Nishizaka S."/>
            <person name="Nomoto H."/>
            <person name="Ohta F."/>
            <person name="Oishi K."/>
            <person name="Rigoutsos I."/>
            <person name="Sano M."/>
            <person name="Sasaki A."/>
            <person name="Sasakura Y."/>
            <person name="Shoguchi E."/>
            <person name="Shin-i T."/>
            <person name="Spagnuolo A."/>
            <person name="Stainier D."/>
            <person name="Suzuki M.M."/>
            <person name="Tassy O."/>
            <person name="Takatori N."/>
            <person name="Tokuoka M."/>
            <person name="Yagi K."/>
            <person name="Yoshizaki F."/>
            <person name="Wada S."/>
            <person name="Zhang C."/>
            <person name="Hyatt P.D."/>
            <person name="Larimer F."/>
            <person name="Detter C."/>
            <person name="Doggett N."/>
            <person name="Glavina T."/>
            <person name="Hawkins T."/>
            <person name="Richardson P."/>
            <person name="Lucas S."/>
            <person name="Kohara Y."/>
            <person name="Levine M."/>
            <person name="Satoh N."/>
            <person name="Rokhsar D.S."/>
        </authorList>
    </citation>
    <scope>NUCLEOTIDE SEQUENCE [LARGE SCALE GENOMIC DNA]</scope>
</reference>
<dbReference type="GeneTree" id="ENSGT00390000008529"/>
<dbReference type="STRING" id="7719.ENSCINP00000022725"/>
<dbReference type="AlphaFoldDB" id="F6YHW4"/>
<organism evidence="3 4">
    <name type="scientific">Ciona intestinalis</name>
    <name type="common">Transparent sea squirt</name>
    <name type="synonym">Ascidia intestinalis</name>
    <dbReference type="NCBI Taxonomy" id="7719"/>
    <lineage>
        <taxon>Eukaryota</taxon>
        <taxon>Metazoa</taxon>
        <taxon>Chordata</taxon>
        <taxon>Tunicata</taxon>
        <taxon>Ascidiacea</taxon>
        <taxon>Phlebobranchia</taxon>
        <taxon>Cionidae</taxon>
        <taxon>Ciona</taxon>
    </lineage>
</organism>
<evidence type="ECO:0000256" key="2">
    <source>
        <dbReference type="ARBA" id="ARBA00023242"/>
    </source>
</evidence>
<dbReference type="PANTHER" id="PTHR15502:SF7">
    <property type="entry name" value="CALCINEURIN-BINDING PROTEIN CABIN-1"/>
    <property type="match status" value="1"/>
</dbReference>
<evidence type="ECO:0000313" key="4">
    <source>
        <dbReference type="Proteomes" id="UP000008144"/>
    </source>
</evidence>
<dbReference type="PANTHER" id="PTHR15502">
    <property type="entry name" value="CALCINEURIN-BINDING PROTEIN CABIN 1-RELATED"/>
    <property type="match status" value="1"/>
</dbReference>
<comment type="subcellular location">
    <subcellularLocation>
        <location evidence="1">Nucleus</location>
    </subcellularLocation>
</comment>
<evidence type="ECO:0000256" key="1">
    <source>
        <dbReference type="ARBA" id="ARBA00004123"/>
    </source>
</evidence>
<dbReference type="InterPro" id="IPR033053">
    <property type="entry name" value="Hir3/CABIN1"/>
</dbReference>
<dbReference type="GO" id="GO:0005634">
    <property type="term" value="C:nucleus"/>
    <property type="evidence" value="ECO:0007669"/>
    <property type="project" value="UniProtKB-SubCell"/>
</dbReference>
<evidence type="ECO:0000313" key="3">
    <source>
        <dbReference type="Ensembl" id="ENSCINP00000022725.2"/>
    </source>
</evidence>
<name>F6YHW4_CIOIN</name>
<proteinExistence type="predicted"/>
<reference evidence="3" key="3">
    <citation type="submission" date="2025-08" db="UniProtKB">
        <authorList>
            <consortium name="Ensembl"/>
        </authorList>
    </citation>
    <scope>IDENTIFICATION</scope>
</reference>
<dbReference type="GO" id="GO:0006325">
    <property type="term" value="P:chromatin organization"/>
    <property type="evidence" value="ECO:0007669"/>
    <property type="project" value="InterPro"/>
</dbReference>